<dbReference type="GO" id="GO:0019213">
    <property type="term" value="F:deacetylase activity"/>
    <property type="evidence" value="ECO:0007669"/>
    <property type="project" value="TreeGrafter"/>
</dbReference>
<dbReference type="Pfam" id="PF04794">
    <property type="entry name" value="YdjC"/>
    <property type="match status" value="1"/>
</dbReference>
<dbReference type="NCBIfam" id="TIGR03473">
    <property type="entry name" value="HpnK"/>
    <property type="match status" value="1"/>
</dbReference>
<dbReference type="GO" id="GO:0005975">
    <property type="term" value="P:carbohydrate metabolic process"/>
    <property type="evidence" value="ECO:0007669"/>
    <property type="project" value="InterPro"/>
</dbReference>
<comment type="cofactor">
    <cofactor evidence="1">
        <name>Mg(2+)</name>
        <dbReference type="ChEBI" id="CHEBI:18420"/>
    </cofactor>
</comment>
<reference evidence="6" key="1">
    <citation type="submission" date="2020-02" db="EMBL/GenBank/DDBJ databases">
        <authorList>
            <person name="Meier V. D."/>
        </authorList>
    </citation>
    <scope>NUCLEOTIDE SEQUENCE</scope>
    <source>
        <strain evidence="6">AVDCRST_MAG08</strain>
    </source>
</reference>
<name>A0A6J4IHN9_9PROT</name>
<evidence type="ECO:0000256" key="2">
    <source>
        <dbReference type="ARBA" id="ARBA00022723"/>
    </source>
</evidence>
<keyword evidence="3" id="KW-0378">Hydrolase</keyword>
<dbReference type="AlphaFoldDB" id="A0A6J4IHN9"/>
<keyword evidence="5" id="KW-0119">Carbohydrate metabolism</keyword>
<dbReference type="InterPro" id="IPR011330">
    <property type="entry name" value="Glyco_hydro/deAcase_b/a-brl"/>
</dbReference>
<dbReference type="InterPro" id="IPR017836">
    <property type="entry name" value="Hopanoid_biosynth-assoc_HpnK"/>
</dbReference>
<evidence type="ECO:0000256" key="4">
    <source>
        <dbReference type="ARBA" id="ARBA00022842"/>
    </source>
</evidence>
<evidence type="ECO:0000313" key="6">
    <source>
        <dbReference type="EMBL" id="CAA9250724.1"/>
    </source>
</evidence>
<gene>
    <name evidence="6" type="ORF">AVDCRST_MAG08-2075</name>
</gene>
<dbReference type="GO" id="GO:0046872">
    <property type="term" value="F:metal ion binding"/>
    <property type="evidence" value="ECO:0007669"/>
    <property type="project" value="UniProtKB-KW"/>
</dbReference>
<evidence type="ECO:0000256" key="1">
    <source>
        <dbReference type="ARBA" id="ARBA00001946"/>
    </source>
</evidence>
<dbReference type="InterPro" id="IPR006879">
    <property type="entry name" value="YdjC-like"/>
</dbReference>
<dbReference type="SUPFAM" id="SSF88713">
    <property type="entry name" value="Glycoside hydrolase/deacetylase"/>
    <property type="match status" value="1"/>
</dbReference>
<organism evidence="6">
    <name type="scientific">uncultured Acetobacteraceae bacterium</name>
    <dbReference type="NCBI Taxonomy" id="169975"/>
    <lineage>
        <taxon>Bacteria</taxon>
        <taxon>Pseudomonadati</taxon>
        <taxon>Pseudomonadota</taxon>
        <taxon>Alphaproteobacteria</taxon>
        <taxon>Acetobacterales</taxon>
        <taxon>Acetobacteraceae</taxon>
        <taxon>environmental samples</taxon>
    </lineage>
</organism>
<sequence length="279" mass="29253">MQRRVIVTADDFGLSPEVNEAVERAHRGGVLTAASLMVGERAATDAVAVARRNPGLAVGLHLTLTDGAPVLPAERIPALVRADGRFRDDMAGVGLALAASAAARAQLRAEVSAQIEAFRATGLPCDHLNAHKHFHMHPVVAAVAFRAARDAGIRAVRVPWEPPALVRAVEPASRTAPRALWPFAALLRRLAARHGLAAPGRVVGLAWTGSFTAERLAALMPRLPAGSTEIYLHPATRDGFAGGAPGYRHAEEFAALLDPRVRAACAGLASGGYAAMLRA</sequence>
<proteinExistence type="predicted"/>
<dbReference type="EMBL" id="CADCTG010000169">
    <property type="protein sequence ID" value="CAA9250724.1"/>
    <property type="molecule type" value="Genomic_DNA"/>
</dbReference>
<dbReference type="GO" id="GO:0016787">
    <property type="term" value="F:hydrolase activity"/>
    <property type="evidence" value="ECO:0007669"/>
    <property type="project" value="UniProtKB-KW"/>
</dbReference>
<keyword evidence="2" id="KW-0479">Metal-binding</keyword>
<dbReference type="Gene3D" id="3.20.20.370">
    <property type="entry name" value="Glycoside hydrolase/deacetylase"/>
    <property type="match status" value="1"/>
</dbReference>
<protein>
    <submittedName>
        <fullName evidence="6">Hopanoid biosynthesis associated protein HpnK</fullName>
    </submittedName>
</protein>
<dbReference type="PANTHER" id="PTHR31609:SF1">
    <property type="entry name" value="CARBOHYDRATE DEACETYLASE"/>
    <property type="match status" value="1"/>
</dbReference>
<evidence type="ECO:0000256" key="3">
    <source>
        <dbReference type="ARBA" id="ARBA00022801"/>
    </source>
</evidence>
<keyword evidence="4" id="KW-0460">Magnesium</keyword>
<dbReference type="PANTHER" id="PTHR31609">
    <property type="entry name" value="YDJC DEACETYLASE FAMILY MEMBER"/>
    <property type="match status" value="1"/>
</dbReference>
<accession>A0A6J4IHN9</accession>
<evidence type="ECO:0000256" key="5">
    <source>
        <dbReference type="ARBA" id="ARBA00023277"/>
    </source>
</evidence>